<evidence type="ECO:0000256" key="1">
    <source>
        <dbReference type="SAM" id="MobiDB-lite"/>
    </source>
</evidence>
<reference evidence="2 3" key="1">
    <citation type="submission" date="2018-01" db="EMBL/GenBank/DDBJ databases">
        <title>G. obscuriglobus.</title>
        <authorList>
            <person name="Franke J."/>
            <person name="Blomberg W."/>
            <person name="Selmecki A."/>
        </authorList>
    </citation>
    <scope>NUCLEOTIDE SEQUENCE [LARGE SCALE GENOMIC DNA]</scope>
    <source>
        <strain evidence="2 3">DSM 5831</strain>
    </source>
</reference>
<organism evidence="2 3">
    <name type="scientific">Gemmata obscuriglobus</name>
    <dbReference type="NCBI Taxonomy" id="114"/>
    <lineage>
        <taxon>Bacteria</taxon>
        <taxon>Pseudomonadati</taxon>
        <taxon>Planctomycetota</taxon>
        <taxon>Planctomycetia</taxon>
        <taxon>Gemmatales</taxon>
        <taxon>Gemmataceae</taxon>
        <taxon>Gemmata</taxon>
    </lineage>
</organism>
<keyword evidence="3" id="KW-1185">Reference proteome</keyword>
<name>A0A2Z3HL63_9BACT</name>
<dbReference type="EMBL" id="CP025958">
    <property type="protein sequence ID" value="AWM42554.1"/>
    <property type="molecule type" value="Genomic_DNA"/>
</dbReference>
<dbReference type="InterPro" id="IPR011518">
    <property type="entry name" value="Transposase_36"/>
</dbReference>
<gene>
    <name evidence="2" type="ORF">C1280_37195</name>
</gene>
<dbReference type="AlphaFoldDB" id="A0A2Z3HL63"/>
<feature type="region of interest" description="Disordered" evidence="1">
    <location>
        <begin position="1"/>
        <end position="172"/>
    </location>
</feature>
<feature type="compositionally biased region" description="Pro residues" evidence="1">
    <location>
        <begin position="110"/>
        <end position="121"/>
    </location>
</feature>
<accession>A0A2Z3HL63</accession>
<dbReference type="KEGG" id="gog:C1280_37195"/>
<evidence type="ECO:0000313" key="3">
    <source>
        <dbReference type="Proteomes" id="UP000245802"/>
    </source>
</evidence>
<evidence type="ECO:0000313" key="2">
    <source>
        <dbReference type="EMBL" id="AWM42554.1"/>
    </source>
</evidence>
<sequence length="328" mass="35908">MTFSVVPAGGRCDSVRRDTHARVDRGGERSARGATTVVHGPGGACVGSRRSTPSRRGVRVEPGHHPQGHAGTELGRRGPRRVLGARPAPCRGPIARPAGRHPGPRHQPEPGGPAVPHPAPVYPADGRRSAASAGRHEGVPRGPVAPGANPPHQAQRPRVPPDQGSQVRAQKKIPQTDAIFARLKEINPQADASADTLRLSLDAKAGVQVGAYSRKGKNRVRTKAADHDFRAEEVLTPYGLLLPRDSDLWLYFTTSRVTSDFIVDILDRWWVQHQPRFPRVRTLVINQDNGPENKSRRTQFLKRMVALARQRRRLVRPGQTHSILGIFQ</sequence>
<feature type="compositionally biased region" description="Basic and acidic residues" evidence="1">
    <location>
        <begin position="13"/>
        <end position="31"/>
    </location>
</feature>
<protein>
    <submittedName>
        <fullName evidence="2">Uncharacterized protein</fullName>
    </submittedName>
</protein>
<dbReference type="Proteomes" id="UP000245802">
    <property type="component" value="Chromosome"/>
</dbReference>
<proteinExistence type="predicted"/>
<dbReference type="Pfam" id="PF07592">
    <property type="entry name" value="DDE_Tnp_ISAZ013"/>
    <property type="match status" value="1"/>
</dbReference>
<dbReference type="OrthoDB" id="251456at2"/>